<name>A0A5F7ZJB0_MACMU</name>
<dbReference type="Ensembl" id="ENSMMUT00000103753.1">
    <property type="protein sequence ID" value="ENSMMUP00000065711.1"/>
    <property type="gene ID" value="ENSMMUG00000050048.1"/>
</dbReference>
<dbReference type="PANTHER" id="PTHR12138:SF155">
    <property type="entry name" value="DOWN SYNDROME CRITICAL REGION PROTEIN 8"/>
    <property type="match status" value="1"/>
</dbReference>
<evidence type="ECO:0000313" key="1">
    <source>
        <dbReference type="Ensembl" id="ENSMMUP00000065711.1"/>
    </source>
</evidence>
<dbReference type="InParanoid" id="A0A5F7ZJB0"/>
<dbReference type="PRINTS" id="PR02045">
    <property type="entry name" value="F138DOMAIN"/>
</dbReference>
<evidence type="ECO:0000313" key="2">
    <source>
        <dbReference type="Proteomes" id="UP000006718"/>
    </source>
</evidence>
<dbReference type="PANTHER" id="PTHR12138">
    <property type="entry name" value="PRIMATE-EXPANDED PROTEIN FAMILY"/>
    <property type="match status" value="1"/>
</dbReference>
<dbReference type="STRING" id="9544.ENSMMUP00000065711"/>
<dbReference type="AlphaFoldDB" id="A0A5F7ZJB0"/>
<reference evidence="2" key="1">
    <citation type="journal article" date="2007" name="Science">
        <title>Evolutionary and biomedical insights from the rhesus macaque genome.</title>
        <authorList>
            <person name="Gibbs R.A."/>
            <person name="Rogers J."/>
            <person name="Katze M.G."/>
            <person name="Bumgarner R."/>
            <person name="Weinstock G.M."/>
            <person name="Mardis E.R."/>
            <person name="Remington K.A."/>
            <person name="Strausberg R.L."/>
            <person name="Venter J.C."/>
            <person name="Wilson R.K."/>
            <person name="Batzer M.A."/>
            <person name="Bustamante C.D."/>
            <person name="Eichler E.E."/>
            <person name="Hahn M.W."/>
            <person name="Hardison R.C."/>
            <person name="Makova K.D."/>
            <person name="Miller W."/>
            <person name="Milosavljevic A."/>
            <person name="Palermo R.E."/>
            <person name="Siepel A."/>
            <person name="Sikela J.M."/>
            <person name="Attaway T."/>
            <person name="Bell S."/>
            <person name="Bernard K.E."/>
            <person name="Buhay C.J."/>
            <person name="Chandrabose M.N."/>
            <person name="Dao M."/>
            <person name="Davis C."/>
            <person name="Delehaunty K.D."/>
            <person name="Ding Y."/>
            <person name="Dinh H.H."/>
            <person name="Dugan-Rocha S."/>
            <person name="Fulton L.A."/>
            <person name="Gabisi R.A."/>
            <person name="Garner T.T."/>
            <person name="Godfrey J."/>
            <person name="Hawes A.C."/>
            <person name="Hernandez J."/>
            <person name="Hines S."/>
            <person name="Holder M."/>
            <person name="Hume J."/>
            <person name="Jhangiani S.N."/>
            <person name="Joshi V."/>
            <person name="Khan Z.M."/>
            <person name="Kirkness E.F."/>
            <person name="Cree A."/>
            <person name="Fowler R.G."/>
            <person name="Lee S."/>
            <person name="Lewis L.R."/>
            <person name="Li Z."/>
            <person name="Liu Y.-S."/>
            <person name="Moore S.M."/>
            <person name="Muzny D."/>
            <person name="Nazareth L.V."/>
            <person name="Ngo D.N."/>
            <person name="Okwuonu G.O."/>
            <person name="Pai G."/>
            <person name="Parker D."/>
            <person name="Paul H.A."/>
            <person name="Pfannkoch C."/>
            <person name="Pohl C.S."/>
            <person name="Rogers Y.-H.C."/>
            <person name="Ruiz S.J."/>
            <person name="Sabo A."/>
            <person name="Santibanez J."/>
            <person name="Schneider B.W."/>
            <person name="Smith S.M."/>
            <person name="Sodergren E."/>
            <person name="Svatek A.F."/>
            <person name="Utterback T.R."/>
            <person name="Vattathil S."/>
            <person name="Warren W."/>
            <person name="White C.S."/>
            <person name="Chinwalla A.T."/>
            <person name="Feng Y."/>
            <person name="Halpern A.L."/>
            <person name="Hillier L.W."/>
            <person name="Huang X."/>
            <person name="Minx P."/>
            <person name="Nelson J.O."/>
            <person name="Pepin K.H."/>
            <person name="Qin X."/>
            <person name="Sutton G.G."/>
            <person name="Venter E."/>
            <person name="Walenz B.P."/>
            <person name="Wallis J.W."/>
            <person name="Worley K.C."/>
            <person name="Yang S.-P."/>
            <person name="Jones S.M."/>
            <person name="Marra M.A."/>
            <person name="Rocchi M."/>
            <person name="Schein J.E."/>
            <person name="Baertsch R."/>
            <person name="Clarke L."/>
            <person name="Csuros M."/>
            <person name="Glasscock J."/>
            <person name="Harris R.A."/>
            <person name="Havlak P."/>
            <person name="Jackson A.R."/>
            <person name="Jiang H."/>
            <person name="Liu Y."/>
            <person name="Messina D.N."/>
            <person name="Shen Y."/>
            <person name="Song H.X.-Z."/>
            <person name="Wylie T."/>
            <person name="Zhang L."/>
            <person name="Birney E."/>
            <person name="Han K."/>
            <person name="Konkel M.K."/>
            <person name="Lee J."/>
            <person name="Smit A.F.A."/>
            <person name="Ullmer B."/>
            <person name="Wang H."/>
            <person name="Xing J."/>
            <person name="Burhans R."/>
            <person name="Cheng Z."/>
            <person name="Karro J.E."/>
            <person name="Ma J."/>
            <person name="Raney B."/>
            <person name="She X."/>
            <person name="Cox M.J."/>
            <person name="Demuth J.P."/>
            <person name="Dumas L.J."/>
            <person name="Han S.-G."/>
            <person name="Hopkins J."/>
            <person name="Karimpour-Fard A."/>
            <person name="Kim Y.H."/>
            <person name="Pollack J.R."/>
            <person name="Vinar T."/>
            <person name="Addo-Quaye C."/>
            <person name="Degenhardt J."/>
            <person name="Denby A."/>
            <person name="Hubisz M.J."/>
            <person name="Indap A."/>
            <person name="Kosiol C."/>
            <person name="Lahn B.T."/>
            <person name="Lawson H.A."/>
            <person name="Marklein A."/>
            <person name="Nielsen R."/>
            <person name="Vallender E.J."/>
            <person name="Clark A.G."/>
            <person name="Ferguson B."/>
            <person name="Hernandez R.D."/>
            <person name="Hirani K."/>
            <person name="Kehrer-Sawatzki H."/>
            <person name="Kolb J."/>
            <person name="Patil S."/>
            <person name="Pu L.-L."/>
            <person name="Ren Y."/>
            <person name="Smith D.G."/>
            <person name="Wheeler D.A."/>
            <person name="Schenck I."/>
            <person name="Ball E.V."/>
            <person name="Chen R."/>
            <person name="Cooper D.N."/>
            <person name="Giardine B."/>
            <person name="Hsu F."/>
            <person name="Kent W.J."/>
            <person name="Lesk A."/>
            <person name="Nelson D.L."/>
            <person name="O'brien W.E."/>
            <person name="Pruefer K."/>
            <person name="Stenson P.D."/>
            <person name="Wallace J.C."/>
            <person name="Ke H."/>
            <person name="Liu X.-M."/>
            <person name="Wang P."/>
            <person name="Xiang A.P."/>
            <person name="Yang F."/>
            <person name="Barber G.P."/>
            <person name="Haussler D."/>
            <person name="Karolchik D."/>
            <person name="Kern A.D."/>
            <person name="Kuhn R.M."/>
            <person name="Smith K.E."/>
            <person name="Zwieg A.S."/>
        </authorList>
    </citation>
    <scope>NUCLEOTIDE SEQUENCE [LARGE SCALE GENOMIC DNA]</scope>
    <source>
        <strain evidence="2">17573</strain>
    </source>
</reference>
<protein>
    <submittedName>
        <fullName evidence="1">Uncharacterized protein</fullName>
    </submittedName>
</protein>
<keyword evidence="2" id="KW-1185">Reference proteome</keyword>
<reference evidence="1" key="2">
    <citation type="submission" date="2019-01" db="EMBL/GenBank/DDBJ databases">
        <authorList>
            <person name="Graves T."/>
            <person name="Eichler E.E."/>
            <person name="Wilson R.K."/>
        </authorList>
    </citation>
    <scope>NUCLEOTIDE SEQUENCE [LARGE SCALE GENOMIC DNA]</scope>
    <source>
        <strain evidence="1">17573</strain>
    </source>
</reference>
<dbReference type="Bgee" id="ENSMMUG00000050048">
    <property type="expression patterns" value="Expressed in dorsolateral prefrontal cortex and 13 other cell types or tissues"/>
</dbReference>
<reference evidence="1" key="4">
    <citation type="submission" date="2025-09" db="UniProtKB">
        <authorList>
            <consortium name="Ensembl"/>
        </authorList>
    </citation>
    <scope>IDENTIFICATION</scope>
    <source>
        <strain evidence="1">17573</strain>
    </source>
</reference>
<dbReference type="VEuPathDB" id="HostDB:ENSMMUG00000050048"/>
<sequence>MFKQFSYLSLLSSWDYRHAPRLPDFFVFLVEMRFHHVGQAGLELLTSSDLPTSASQSAGTIGMSHFAWPVKVTFFFSDGVSLILPRLECSGAISAHCNPYLLGSSYSPASAS</sequence>
<proteinExistence type="predicted"/>
<reference evidence="1" key="3">
    <citation type="submission" date="2025-08" db="UniProtKB">
        <authorList>
            <consortium name="Ensembl"/>
        </authorList>
    </citation>
    <scope>IDENTIFICATION</scope>
    <source>
        <strain evidence="1">17573</strain>
    </source>
</reference>
<dbReference type="GeneTree" id="ENSGT00940000164709"/>
<dbReference type="Proteomes" id="UP000006718">
    <property type="component" value="Chromosome 18"/>
</dbReference>
<organism evidence="1 2">
    <name type="scientific">Macaca mulatta</name>
    <name type="common">Rhesus macaque</name>
    <dbReference type="NCBI Taxonomy" id="9544"/>
    <lineage>
        <taxon>Eukaryota</taxon>
        <taxon>Metazoa</taxon>
        <taxon>Chordata</taxon>
        <taxon>Craniata</taxon>
        <taxon>Vertebrata</taxon>
        <taxon>Euteleostomi</taxon>
        <taxon>Mammalia</taxon>
        <taxon>Eutheria</taxon>
        <taxon>Euarchontoglires</taxon>
        <taxon>Primates</taxon>
        <taxon>Haplorrhini</taxon>
        <taxon>Catarrhini</taxon>
        <taxon>Cercopithecidae</taxon>
        <taxon>Cercopithecinae</taxon>
        <taxon>Macaca</taxon>
    </lineage>
</organism>
<accession>A0A5F7ZJB0</accession>